<gene>
    <name evidence="1" type="ORF">GCM10022268_30850</name>
</gene>
<accession>A0ABP7ELN3</accession>
<dbReference type="Proteomes" id="UP001500523">
    <property type="component" value="Unassembled WGS sequence"/>
</dbReference>
<evidence type="ECO:0000313" key="2">
    <source>
        <dbReference type="Proteomes" id="UP001500523"/>
    </source>
</evidence>
<comment type="caution">
    <text evidence="1">The sequence shown here is derived from an EMBL/GenBank/DDBJ whole genome shotgun (WGS) entry which is preliminary data.</text>
</comment>
<organism evidence="1 2">
    <name type="scientific">Sphingomonas cynarae</name>
    <dbReference type="NCBI Taxonomy" id="930197"/>
    <lineage>
        <taxon>Bacteria</taxon>
        <taxon>Pseudomonadati</taxon>
        <taxon>Pseudomonadota</taxon>
        <taxon>Alphaproteobacteria</taxon>
        <taxon>Sphingomonadales</taxon>
        <taxon>Sphingomonadaceae</taxon>
        <taxon>Sphingomonas</taxon>
    </lineage>
</organism>
<proteinExistence type="predicted"/>
<reference evidence="2" key="1">
    <citation type="journal article" date="2019" name="Int. J. Syst. Evol. Microbiol.">
        <title>The Global Catalogue of Microorganisms (GCM) 10K type strain sequencing project: providing services to taxonomists for standard genome sequencing and annotation.</title>
        <authorList>
            <consortium name="The Broad Institute Genomics Platform"/>
            <consortium name="The Broad Institute Genome Sequencing Center for Infectious Disease"/>
            <person name="Wu L."/>
            <person name="Ma J."/>
        </authorList>
    </citation>
    <scope>NUCLEOTIDE SEQUENCE [LARGE SCALE GENOMIC DNA]</scope>
    <source>
        <strain evidence="2">JCM 17498</strain>
    </source>
</reference>
<keyword evidence="2" id="KW-1185">Reference proteome</keyword>
<name>A0ABP7ELN3_9SPHN</name>
<evidence type="ECO:0000313" key="1">
    <source>
        <dbReference type="EMBL" id="GAA3720410.1"/>
    </source>
</evidence>
<sequence>MPLNVVIWWLAAVPGPRREGQTVAYHNPLDGIKLTRDAGSDAVEHIICLFTEPERNVAVILMLDVDRRETVCFE</sequence>
<protein>
    <submittedName>
        <fullName evidence="1">Uncharacterized protein</fullName>
    </submittedName>
</protein>
<dbReference type="RefSeq" id="WP_344694278.1">
    <property type="nucleotide sequence ID" value="NZ_BAABBF010000008.1"/>
</dbReference>
<dbReference type="EMBL" id="BAABBF010000008">
    <property type="protein sequence ID" value="GAA3720410.1"/>
    <property type="molecule type" value="Genomic_DNA"/>
</dbReference>